<dbReference type="CDD" id="cd00609">
    <property type="entry name" value="AAT_like"/>
    <property type="match status" value="1"/>
</dbReference>
<comment type="caution">
    <text evidence="7">The sequence shown here is derived from an EMBL/GenBank/DDBJ whole genome shotgun (WGS) entry which is preliminary data.</text>
</comment>
<name>A0ABT7T018_9ALTE</name>
<feature type="domain" description="Aminotransferase class I/classII large" evidence="6">
    <location>
        <begin position="42"/>
        <end position="372"/>
    </location>
</feature>
<evidence type="ECO:0000256" key="5">
    <source>
        <dbReference type="ARBA" id="ARBA00037974"/>
    </source>
</evidence>
<comment type="similarity">
    <text evidence="5">Belongs to the class-II pyridoxal-phosphate-dependent aminotransferase family. MalY/PatB cystathionine beta-lyase subfamily.</text>
</comment>
<evidence type="ECO:0000313" key="7">
    <source>
        <dbReference type="EMBL" id="MDM7861775.1"/>
    </source>
</evidence>
<evidence type="ECO:0000256" key="3">
    <source>
        <dbReference type="ARBA" id="ARBA00022898"/>
    </source>
</evidence>
<evidence type="ECO:0000313" key="8">
    <source>
        <dbReference type="Proteomes" id="UP001234343"/>
    </source>
</evidence>
<dbReference type="InterPro" id="IPR027619">
    <property type="entry name" value="C-S_lyase_PatB-like"/>
</dbReference>
<dbReference type="SUPFAM" id="SSF53383">
    <property type="entry name" value="PLP-dependent transferases"/>
    <property type="match status" value="1"/>
</dbReference>
<organism evidence="7 8">
    <name type="scientific">Alteromonas arenosi</name>
    <dbReference type="NCBI Taxonomy" id="3055817"/>
    <lineage>
        <taxon>Bacteria</taxon>
        <taxon>Pseudomonadati</taxon>
        <taxon>Pseudomonadota</taxon>
        <taxon>Gammaproteobacteria</taxon>
        <taxon>Alteromonadales</taxon>
        <taxon>Alteromonadaceae</taxon>
        <taxon>Alteromonas/Salinimonas group</taxon>
        <taxon>Alteromonas</taxon>
    </lineage>
</organism>
<dbReference type="InterPro" id="IPR015422">
    <property type="entry name" value="PyrdxlP-dep_Trfase_small"/>
</dbReference>
<gene>
    <name evidence="7" type="ORF">QTP81_14325</name>
</gene>
<dbReference type="GO" id="GO:0016829">
    <property type="term" value="F:lyase activity"/>
    <property type="evidence" value="ECO:0007669"/>
    <property type="project" value="UniProtKB-KW"/>
</dbReference>
<reference evidence="7 8" key="1">
    <citation type="submission" date="2023-06" db="EMBL/GenBank/DDBJ databases">
        <title>Alteromonas sp. ASW11-36 isolated from intertidal sand.</title>
        <authorList>
            <person name="Li Y."/>
        </authorList>
    </citation>
    <scope>NUCLEOTIDE SEQUENCE [LARGE SCALE GENOMIC DNA]</scope>
    <source>
        <strain evidence="7 8">ASW11-36</strain>
    </source>
</reference>
<dbReference type="InterPro" id="IPR015421">
    <property type="entry name" value="PyrdxlP-dep_Trfase_major"/>
</dbReference>
<dbReference type="RefSeq" id="WP_289366436.1">
    <property type="nucleotide sequence ID" value="NZ_JAUCBP010000012.1"/>
</dbReference>
<accession>A0ABT7T018</accession>
<protein>
    <recommendedName>
        <fullName evidence="2">cysteine-S-conjugate beta-lyase</fullName>
        <ecNumber evidence="2">4.4.1.13</ecNumber>
    </recommendedName>
</protein>
<keyword evidence="3" id="KW-0663">Pyridoxal phosphate</keyword>
<dbReference type="PANTHER" id="PTHR43525:SF1">
    <property type="entry name" value="PROTEIN MALY"/>
    <property type="match status" value="1"/>
</dbReference>
<proteinExistence type="inferred from homology"/>
<keyword evidence="8" id="KW-1185">Reference proteome</keyword>
<dbReference type="InterPro" id="IPR051798">
    <property type="entry name" value="Class-II_PLP-Dep_Aminotrans"/>
</dbReference>
<dbReference type="Gene3D" id="3.90.1150.10">
    <property type="entry name" value="Aspartate Aminotransferase, domain 1"/>
    <property type="match status" value="1"/>
</dbReference>
<evidence type="ECO:0000256" key="4">
    <source>
        <dbReference type="ARBA" id="ARBA00023239"/>
    </source>
</evidence>
<keyword evidence="4 7" id="KW-0456">Lyase</keyword>
<dbReference type="Gene3D" id="3.40.640.10">
    <property type="entry name" value="Type I PLP-dependent aspartate aminotransferase-like (Major domain)"/>
    <property type="match status" value="1"/>
</dbReference>
<sequence>MNFDLPSQRANTDAFKWKKYAGKDILPMWVADTEFRCAEPILQAINGEVKQGILGYTLPAQHDGANEAVVRWLRDKHNWQIEREWIVWTPGVVPAFNVACKAWSKPGDKIIVQTPNYPPLLAAPALHGAERLEVPTIEVDGRWTIDMDKLEQYAADPNCHLFIMCNPMNPVGSVLSDTELEQIKTICRSNDVLLCSDEIHCDLLLEPGAAHIPAGSYAGLEEHSITLMAASKTFNIAGLGAAFAIIPSAQVRRRFSRAAQGMLPWVNILGLVATEAAFTQCDDYHSELLNYLRGNRDYLVEQINAIQGLEALSPQATFLLWVNGSGLGVESPQRWCESRGVGPSPGADFGAPDFIRINYGCPRADLTMAILRLQNGLD</sequence>
<comment type="cofactor">
    <cofactor evidence="1">
        <name>pyridoxal 5'-phosphate</name>
        <dbReference type="ChEBI" id="CHEBI:597326"/>
    </cofactor>
</comment>
<dbReference type="InterPro" id="IPR015424">
    <property type="entry name" value="PyrdxlP-dep_Trfase"/>
</dbReference>
<dbReference type="Proteomes" id="UP001234343">
    <property type="component" value="Unassembled WGS sequence"/>
</dbReference>
<dbReference type="EC" id="4.4.1.13" evidence="2"/>
<evidence type="ECO:0000256" key="1">
    <source>
        <dbReference type="ARBA" id="ARBA00001933"/>
    </source>
</evidence>
<evidence type="ECO:0000256" key="2">
    <source>
        <dbReference type="ARBA" id="ARBA00012224"/>
    </source>
</evidence>
<dbReference type="NCBIfam" id="TIGR04350">
    <property type="entry name" value="C_S_lyase_PatB"/>
    <property type="match status" value="1"/>
</dbReference>
<dbReference type="PANTHER" id="PTHR43525">
    <property type="entry name" value="PROTEIN MALY"/>
    <property type="match status" value="1"/>
</dbReference>
<dbReference type="EMBL" id="JAUCBP010000012">
    <property type="protein sequence ID" value="MDM7861775.1"/>
    <property type="molecule type" value="Genomic_DNA"/>
</dbReference>
<evidence type="ECO:0000259" key="6">
    <source>
        <dbReference type="Pfam" id="PF00155"/>
    </source>
</evidence>
<dbReference type="InterPro" id="IPR004839">
    <property type="entry name" value="Aminotransferase_I/II_large"/>
</dbReference>
<dbReference type="Pfam" id="PF00155">
    <property type="entry name" value="Aminotran_1_2"/>
    <property type="match status" value="1"/>
</dbReference>